<dbReference type="HOGENOM" id="CLU_610920_0_0_4"/>
<feature type="transmembrane region" description="Helical" evidence="1">
    <location>
        <begin position="204"/>
        <end position="220"/>
    </location>
</feature>
<keyword evidence="1" id="KW-0472">Membrane</keyword>
<protein>
    <recommendedName>
        <fullName evidence="4">O-antigen polymerase</fullName>
    </recommendedName>
</protein>
<keyword evidence="1" id="KW-1133">Transmembrane helix</keyword>
<dbReference type="KEGG" id="pnu:Pnuc_0315"/>
<dbReference type="EMBL" id="CP000655">
    <property type="protein sequence ID" value="ABP33536.1"/>
    <property type="molecule type" value="Genomic_DNA"/>
</dbReference>
<dbReference type="eggNOG" id="ENOG50331VK">
    <property type="taxonomic scope" value="Bacteria"/>
</dbReference>
<dbReference type="AlphaFoldDB" id="A4SVM2"/>
<feature type="transmembrane region" description="Helical" evidence="1">
    <location>
        <begin position="347"/>
        <end position="368"/>
    </location>
</feature>
<organism evidence="2 3">
    <name type="scientific">Polynucleobacter asymbioticus (strain DSM 18221 / CIP 109841 / QLW-P1DMWA-1)</name>
    <name type="common">Polynucleobacter necessarius subsp. asymbioticus</name>
    <dbReference type="NCBI Taxonomy" id="312153"/>
    <lineage>
        <taxon>Bacteria</taxon>
        <taxon>Pseudomonadati</taxon>
        <taxon>Pseudomonadota</taxon>
        <taxon>Betaproteobacteria</taxon>
        <taxon>Burkholderiales</taxon>
        <taxon>Burkholderiaceae</taxon>
        <taxon>Polynucleobacter</taxon>
    </lineage>
</organism>
<feature type="transmembrane region" description="Helical" evidence="1">
    <location>
        <begin position="177"/>
        <end position="198"/>
    </location>
</feature>
<keyword evidence="1" id="KW-0812">Transmembrane</keyword>
<proteinExistence type="predicted"/>
<sequence>MRNTCLGIGALLSIYPICTSRHLFLQKRVLPIWLLIALFGWVIFHFLFLSQDPAAQIAELNSIWKRVAIGVIFAIGMGLSISRLANSNQSNEKNKSCLKACWIIFYIGLLAPTLIYIVKLLITSYSSRFGIVIPTVMQMYIGPNAPYVAKTAYVAFCLPVFAVALGSLLRNISAYRWLSLSNLVYLATLPTVMTVFYFENIKNGIAYALLLLVFFLLLIFKTGSKGSWMPKIFLSILLLGASLSFLSAHLQGNESWKTFQLDAKVALNTTQNQQWKYNGEKGYPLNDQGAVVSITNYERIAWAKEGARSILDYPLGFGLVERSFGHIAKLQWPDSKLHQSHSGWIDLTLGIGIPGTALILVAMLMLIFQMGYPSMGVLQWTQATRWVLLSLLLMWCTTEISQKLYVENLLFWLALGAGLIANSLEAKMSGGTNYR</sequence>
<evidence type="ECO:0000313" key="2">
    <source>
        <dbReference type="EMBL" id="ABP33536.1"/>
    </source>
</evidence>
<accession>A4SVM2</accession>
<feature type="transmembrane region" description="Helical" evidence="1">
    <location>
        <begin position="102"/>
        <end position="122"/>
    </location>
</feature>
<dbReference type="Proteomes" id="UP000000231">
    <property type="component" value="Chromosome"/>
</dbReference>
<evidence type="ECO:0000313" key="3">
    <source>
        <dbReference type="Proteomes" id="UP000000231"/>
    </source>
</evidence>
<feature type="transmembrane region" description="Helical" evidence="1">
    <location>
        <begin position="232"/>
        <end position="250"/>
    </location>
</feature>
<evidence type="ECO:0008006" key="4">
    <source>
        <dbReference type="Google" id="ProtNLM"/>
    </source>
</evidence>
<feature type="transmembrane region" description="Helical" evidence="1">
    <location>
        <begin position="409"/>
        <end position="426"/>
    </location>
</feature>
<feature type="transmembrane region" description="Helical" evidence="1">
    <location>
        <begin position="63"/>
        <end position="82"/>
    </location>
</feature>
<gene>
    <name evidence="2" type="ordered locus">Pnuc_0315</name>
</gene>
<feature type="transmembrane region" description="Helical" evidence="1">
    <location>
        <begin position="30"/>
        <end position="51"/>
    </location>
</feature>
<reference evidence="2 3" key="1">
    <citation type="journal article" date="2012" name="Stand. Genomic Sci.">
        <title>Complete genome sequence of Polynucleobacter necessarius subsp. asymbioticus type strain (QLW-P1DMWA-1(T)).</title>
        <authorList>
            <person name="Meincke L."/>
            <person name="Copeland A."/>
            <person name="Lapidus A."/>
            <person name="Lucas S."/>
            <person name="Berry K.W."/>
            <person name="Del Rio T.G."/>
            <person name="Hammon N."/>
            <person name="Dalin E."/>
            <person name="Tice H."/>
            <person name="Pitluck S."/>
            <person name="Richardson P."/>
            <person name="Bruce D."/>
            <person name="Goodwin L."/>
            <person name="Han C."/>
            <person name="Tapia R."/>
            <person name="Detter J.C."/>
            <person name="Schmutz J."/>
            <person name="Brettin T."/>
            <person name="Larimer F."/>
            <person name="Land M."/>
            <person name="Hauser L."/>
            <person name="Kyrpides N.C."/>
            <person name="Ivanova N."/>
            <person name="Goker M."/>
            <person name="Woyke T."/>
            <person name="Wu Q.L."/>
            <person name="Pockl M."/>
            <person name="Hahn M.W."/>
            <person name="Klenk H.P."/>
        </authorList>
    </citation>
    <scope>NUCLEOTIDE SEQUENCE [LARGE SCALE GENOMIC DNA]</scope>
    <source>
        <strain evidence="3">DSM 18221 / CIP 109841 / QLW-P1DMWA-1</strain>
    </source>
</reference>
<evidence type="ECO:0000256" key="1">
    <source>
        <dbReference type="SAM" id="Phobius"/>
    </source>
</evidence>
<name>A4SVM2_POLAQ</name>
<keyword evidence="3" id="KW-1185">Reference proteome</keyword>
<feature type="transmembrane region" description="Helical" evidence="1">
    <location>
        <begin position="152"/>
        <end position="170"/>
    </location>
</feature>